<protein>
    <submittedName>
        <fullName evidence="1">DHH family phosphoesterase</fullName>
    </submittedName>
</protein>
<evidence type="ECO:0000313" key="1">
    <source>
        <dbReference type="EMBL" id="MFA0570132.1"/>
    </source>
</evidence>
<organism evidence="1 2">
    <name type="scientific">Vibrio gallaecicus</name>
    <dbReference type="NCBI Taxonomy" id="552386"/>
    <lineage>
        <taxon>Bacteria</taxon>
        <taxon>Pseudomonadati</taxon>
        <taxon>Pseudomonadota</taxon>
        <taxon>Gammaproteobacteria</taxon>
        <taxon>Vibrionales</taxon>
        <taxon>Vibrionaceae</taxon>
        <taxon>Vibrio</taxon>
    </lineage>
</organism>
<keyword evidence="2" id="KW-1185">Reference proteome</keyword>
<sequence length="324" mass="35543">MNYDVFNGDADGIISLIQLRLAQPKTAKLVTGVKRNVELLANVDACEVNTSAGDEVLVLDVSLDKNKDALNALLESGAKVTYFDHHKSGDIPTHPNLTCLIDLDPNTCTALIVNKQLEDQFVHWAIAGAYGDNLLAVADELANQYQLSVAQQDQLKELGTLINYNGYGREVSDLHFDPAELYKKLLNYRSPFDVIDDPKSPFHVLQKAYAEDWALVESLTPLVQTDVVRVFELPDTAASRRISGVYGNYLANQNPECASVVLTSNSDLSYTVSLRAPLNNKQGAVKICGSFKTGGGREAAAGINQLEKHNLNTLIKMTHDYYVS</sequence>
<comment type="caution">
    <text evidence="1">The sequence shown here is derived from an EMBL/GenBank/DDBJ whole genome shotgun (WGS) entry which is preliminary data.</text>
</comment>
<gene>
    <name evidence="1" type="ORF">AB4566_17805</name>
</gene>
<accession>A0ABV4NG08</accession>
<dbReference type="EMBL" id="JBFRUW010000064">
    <property type="protein sequence ID" value="MFA0570132.1"/>
    <property type="molecule type" value="Genomic_DNA"/>
</dbReference>
<proteinExistence type="predicted"/>
<dbReference type="InterPro" id="IPR052968">
    <property type="entry name" value="Nucleotide_metab_enz"/>
</dbReference>
<dbReference type="SUPFAM" id="SSF64182">
    <property type="entry name" value="DHH phosphoesterases"/>
    <property type="match status" value="1"/>
</dbReference>
<dbReference type="PANTHER" id="PTHR42146:SF1">
    <property type="entry name" value="OLIGORIBONUCLEASE NRNB"/>
    <property type="match status" value="1"/>
</dbReference>
<dbReference type="Proteomes" id="UP001570417">
    <property type="component" value="Unassembled WGS sequence"/>
</dbReference>
<dbReference type="InterPro" id="IPR038763">
    <property type="entry name" value="DHH_sf"/>
</dbReference>
<name>A0ABV4NG08_9VIBR</name>
<reference evidence="1 2" key="1">
    <citation type="journal article" date="2024" name="ISME J.">
        <title>Tailless and filamentous prophages are predominant in marine Vibrio.</title>
        <authorList>
            <person name="Steensen K."/>
            <person name="Seneca J."/>
            <person name="Bartlau N."/>
            <person name="Yu X.A."/>
            <person name="Hussain F.A."/>
            <person name="Polz M.F."/>
        </authorList>
    </citation>
    <scope>NUCLEOTIDE SEQUENCE [LARGE SCALE GENOMIC DNA]</scope>
    <source>
        <strain evidence="1 2">10N.222.51.A1</strain>
    </source>
</reference>
<evidence type="ECO:0000313" key="2">
    <source>
        <dbReference type="Proteomes" id="UP001570417"/>
    </source>
</evidence>
<dbReference type="RefSeq" id="WP_372267480.1">
    <property type="nucleotide sequence ID" value="NZ_JBFRUW010000064.1"/>
</dbReference>
<dbReference type="PANTHER" id="PTHR42146">
    <property type="entry name" value="3',5'-CYCLIC-NUCLEOTIDE PHOSPHODIESTERASE"/>
    <property type="match status" value="1"/>
</dbReference>